<reference evidence="4" key="1">
    <citation type="journal article" date="2017" name="Genome Biol.">
        <title>Comparative genomics reveals high biological diversity and specific adaptations in the industrially and medically important fungal genus Aspergillus.</title>
        <authorList>
            <person name="de Vries R.P."/>
            <person name="Riley R."/>
            <person name="Wiebenga A."/>
            <person name="Aguilar-Osorio G."/>
            <person name="Amillis S."/>
            <person name="Uchima C.A."/>
            <person name="Anderluh G."/>
            <person name="Asadollahi M."/>
            <person name="Askin M."/>
            <person name="Barry K."/>
            <person name="Battaglia E."/>
            <person name="Bayram O."/>
            <person name="Benocci T."/>
            <person name="Braus-Stromeyer S.A."/>
            <person name="Caldana C."/>
            <person name="Canovas D."/>
            <person name="Cerqueira G.C."/>
            <person name="Chen F."/>
            <person name="Chen W."/>
            <person name="Choi C."/>
            <person name="Clum A."/>
            <person name="Dos Santos R.A."/>
            <person name="Damasio A.R."/>
            <person name="Diallinas G."/>
            <person name="Emri T."/>
            <person name="Fekete E."/>
            <person name="Flipphi M."/>
            <person name="Freyberg S."/>
            <person name="Gallo A."/>
            <person name="Gournas C."/>
            <person name="Habgood R."/>
            <person name="Hainaut M."/>
            <person name="Harispe M.L."/>
            <person name="Henrissat B."/>
            <person name="Hilden K.S."/>
            <person name="Hope R."/>
            <person name="Hossain A."/>
            <person name="Karabika E."/>
            <person name="Karaffa L."/>
            <person name="Karanyi Z."/>
            <person name="Krasevec N."/>
            <person name="Kuo A."/>
            <person name="Kusch H."/>
            <person name="LaButti K."/>
            <person name="Lagendijk E.L."/>
            <person name="Lapidus A."/>
            <person name="Levasseur A."/>
            <person name="Lindquist E."/>
            <person name="Lipzen A."/>
            <person name="Logrieco A.F."/>
            <person name="MacCabe A."/>
            <person name="Maekelae M.R."/>
            <person name="Malavazi I."/>
            <person name="Melin P."/>
            <person name="Meyer V."/>
            <person name="Mielnichuk N."/>
            <person name="Miskei M."/>
            <person name="Molnar A.P."/>
            <person name="Mule G."/>
            <person name="Ngan C.Y."/>
            <person name="Orejas M."/>
            <person name="Orosz E."/>
            <person name="Ouedraogo J.P."/>
            <person name="Overkamp K.M."/>
            <person name="Park H.-S."/>
            <person name="Perrone G."/>
            <person name="Piumi F."/>
            <person name="Punt P.J."/>
            <person name="Ram A.F."/>
            <person name="Ramon A."/>
            <person name="Rauscher S."/>
            <person name="Record E."/>
            <person name="Riano-Pachon D.M."/>
            <person name="Robert V."/>
            <person name="Roehrig J."/>
            <person name="Ruller R."/>
            <person name="Salamov A."/>
            <person name="Salih N.S."/>
            <person name="Samson R.A."/>
            <person name="Sandor E."/>
            <person name="Sanguinetti M."/>
            <person name="Schuetze T."/>
            <person name="Sepcic K."/>
            <person name="Shelest E."/>
            <person name="Sherlock G."/>
            <person name="Sophianopoulou V."/>
            <person name="Squina F.M."/>
            <person name="Sun H."/>
            <person name="Susca A."/>
            <person name="Todd R.B."/>
            <person name="Tsang A."/>
            <person name="Unkles S.E."/>
            <person name="van de Wiele N."/>
            <person name="van Rossen-Uffink D."/>
            <person name="Oliveira J.V."/>
            <person name="Vesth T.C."/>
            <person name="Visser J."/>
            <person name="Yu J.-H."/>
            <person name="Zhou M."/>
            <person name="Andersen M.R."/>
            <person name="Archer D.B."/>
            <person name="Baker S.E."/>
            <person name="Benoit I."/>
            <person name="Brakhage A.A."/>
            <person name="Braus G.H."/>
            <person name="Fischer R."/>
            <person name="Frisvad J.C."/>
            <person name="Goldman G.H."/>
            <person name="Houbraken J."/>
            <person name="Oakley B."/>
            <person name="Pocsi I."/>
            <person name="Scazzocchio C."/>
            <person name="Seiboth B."/>
            <person name="vanKuyk P.A."/>
            <person name="Wortman J."/>
            <person name="Dyer P.S."/>
            <person name="Grigoriev I.V."/>
        </authorList>
    </citation>
    <scope>NUCLEOTIDE SEQUENCE [LARGE SCALE GENOMIC DNA]</scope>
    <source>
        <strain evidence="4">ATCC 16872 / CBS 172.66 / WB 5094</strain>
    </source>
</reference>
<dbReference type="Pfam" id="PF12697">
    <property type="entry name" value="Abhydrolase_6"/>
    <property type="match status" value="1"/>
</dbReference>
<dbReference type="Gene3D" id="3.40.50.1820">
    <property type="entry name" value="alpha/beta hydrolase"/>
    <property type="match status" value="1"/>
</dbReference>
<evidence type="ECO:0000259" key="2">
    <source>
        <dbReference type="Pfam" id="PF12697"/>
    </source>
</evidence>
<dbReference type="InterPro" id="IPR029058">
    <property type="entry name" value="AB_hydrolase_fold"/>
</dbReference>
<gene>
    <name evidence="3" type="ORF">ASPACDRAFT_40508</name>
</gene>
<evidence type="ECO:0000313" key="4">
    <source>
        <dbReference type="Proteomes" id="UP000184546"/>
    </source>
</evidence>
<dbReference type="InterPro" id="IPR000073">
    <property type="entry name" value="AB_hydrolase_1"/>
</dbReference>
<organism evidence="3 4">
    <name type="scientific">Aspergillus aculeatus (strain ATCC 16872 / CBS 172.66 / WB 5094)</name>
    <dbReference type="NCBI Taxonomy" id="690307"/>
    <lineage>
        <taxon>Eukaryota</taxon>
        <taxon>Fungi</taxon>
        <taxon>Dikarya</taxon>
        <taxon>Ascomycota</taxon>
        <taxon>Pezizomycotina</taxon>
        <taxon>Eurotiomycetes</taxon>
        <taxon>Eurotiomycetidae</taxon>
        <taxon>Eurotiales</taxon>
        <taxon>Aspergillaceae</taxon>
        <taxon>Aspergillus</taxon>
        <taxon>Aspergillus subgen. Circumdati</taxon>
    </lineage>
</organism>
<dbReference type="EMBL" id="KV878972">
    <property type="protein sequence ID" value="OJK03184.1"/>
    <property type="molecule type" value="Genomic_DNA"/>
</dbReference>
<dbReference type="OrthoDB" id="94039at2759"/>
<sequence>METSSFRIIEHSIPGQHIRDHHHAIKGRQETALRLSIKQYIPVGRPDPIPEHAVTIIGAHGTGFPKEIYEPLWEDLYAQLKQHSIPLRAIWVADVSNQGASGVLNEDIQGDHTSWFDHSRDLLHMINHFREEMTRPIIGVAHSMGCAQLVQLSIMHPRLLSTLILIEPVILDFASRTAGRSPNPSRSAALRKDLWPSRAAAESALRKSLLRRWDPRAASRYLQFGLRELPTRLYPATTTPLNPGDNNNNNNTSNPTTTPKENPQTPPPTPTKAVTLTTTKHHEAWSYSVPNLEPASANLDPLLLPDWDSEFERPFRVSRPECQISMRNLPFVRPSVLWIFGGRSYLSPPAEQDKKLLLTGSGTGGSGGFKEGKVEKAVLGTGSHMLVVEEVGWCVGTMAGWLGGWFARYEAEERFWECYQSRKSEGGEMLRASEEGFEASVGDLGEERPRGVARVRGKL</sequence>
<feature type="compositionally biased region" description="Low complexity" evidence="1">
    <location>
        <begin position="237"/>
        <end position="263"/>
    </location>
</feature>
<dbReference type="OMA" id="HSMGCAQ"/>
<dbReference type="Proteomes" id="UP000184546">
    <property type="component" value="Unassembled WGS sequence"/>
</dbReference>
<feature type="domain" description="AB hydrolase-1" evidence="2">
    <location>
        <begin position="59"/>
        <end position="224"/>
    </location>
</feature>
<dbReference type="GeneID" id="30974581"/>
<dbReference type="AlphaFoldDB" id="A0A1L9X4E5"/>
<feature type="region of interest" description="Disordered" evidence="1">
    <location>
        <begin position="235"/>
        <end position="272"/>
    </location>
</feature>
<proteinExistence type="predicted"/>
<dbReference type="STRING" id="690307.A0A1L9X4E5"/>
<name>A0A1L9X4E5_ASPA1</name>
<accession>A0A1L9X4E5</accession>
<evidence type="ECO:0000256" key="1">
    <source>
        <dbReference type="SAM" id="MobiDB-lite"/>
    </source>
</evidence>
<evidence type="ECO:0000313" key="3">
    <source>
        <dbReference type="EMBL" id="OJK03184.1"/>
    </source>
</evidence>
<dbReference type="SUPFAM" id="SSF53474">
    <property type="entry name" value="alpha/beta-Hydrolases"/>
    <property type="match status" value="1"/>
</dbReference>
<dbReference type="VEuPathDB" id="FungiDB:ASPACDRAFT_40508"/>
<protein>
    <recommendedName>
        <fullName evidence="2">AB hydrolase-1 domain-containing protein</fullName>
    </recommendedName>
</protein>
<dbReference type="RefSeq" id="XP_020059523.1">
    <property type="nucleotide sequence ID" value="XM_020200767.1"/>
</dbReference>
<keyword evidence="4" id="KW-1185">Reference proteome</keyword>